<protein>
    <submittedName>
        <fullName evidence="1">Uncharacterized protein</fullName>
    </submittedName>
</protein>
<sequence>KVRRTNKIVIESEGTGLIIARGQ</sequence>
<name>A0A382VX94_9ZZZZ</name>
<dbReference type="EMBL" id="UINC01155400">
    <property type="protein sequence ID" value="SVD51226.1"/>
    <property type="molecule type" value="Genomic_DNA"/>
</dbReference>
<dbReference type="AlphaFoldDB" id="A0A382VX94"/>
<evidence type="ECO:0000313" key="1">
    <source>
        <dbReference type="EMBL" id="SVD51226.1"/>
    </source>
</evidence>
<feature type="non-terminal residue" evidence="1">
    <location>
        <position position="1"/>
    </location>
</feature>
<reference evidence="1" key="1">
    <citation type="submission" date="2018-05" db="EMBL/GenBank/DDBJ databases">
        <authorList>
            <person name="Lanie J.A."/>
            <person name="Ng W.-L."/>
            <person name="Kazmierczak K.M."/>
            <person name="Andrzejewski T.M."/>
            <person name="Davidsen T.M."/>
            <person name="Wayne K.J."/>
            <person name="Tettelin H."/>
            <person name="Glass J.I."/>
            <person name="Rusch D."/>
            <person name="Podicherti R."/>
            <person name="Tsui H.-C.T."/>
            <person name="Winkler M.E."/>
        </authorList>
    </citation>
    <scope>NUCLEOTIDE SEQUENCE</scope>
</reference>
<accession>A0A382VX94</accession>
<proteinExistence type="predicted"/>
<gene>
    <name evidence="1" type="ORF">METZ01_LOCUS404080</name>
</gene>
<organism evidence="1">
    <name type="scientific">marine metagenome</name>
    <dbReference type="NCBI Taxonomy" id="408172"/>
    <lineage>
        <taxon>unclassified sequences</taxon>
        <taxon>metagenomes</taxon>
        <taxon>ecological metagenomes</taxon>
    </lineage>
</organism>